<dbReference type="EMBL" id="CP004372">
    <property type="protein sequence ID" value="AHM05249.1"/>
    <property type="molecule type" value="Genomic_DNA"/>
</dbReference>
<reference evidence="1 2" key="1">
    <citation type="submission" date="2013-03" db="EMBL/GenBank/DDBJ databases">
        <authorList>
            <person name="Fiebig A."/>
            <person name="Goeker M."/>
            <person name="Klenk H.-P.P."/>
        </authorList>
    </citation>
    <scope>NUCLEOTIDE SEQUENCE [LARGE SCALE GENOMIC DNA]</scope>
    <source>
        <strain evidence="2">DSM 19469</strain>
    </source>
</reference>
<proteinExistence type="predicted"/>
<dbReference type="Proteomes" id="UP000019593">
    <property type="component" value="Chromosome"/>
</dbReference>
<evidence type="ECO:0000313" key="2">
    <source>
        <dbReference type="Proteomes" id="UP000019593"/>
    </source>
</evidence>
<organism evidence="1 2">
    <name type="scientific">Roseicyclus elongatus DSM 19469</name>
    <dbReference type="NCBI Taxonomy" id="1294273"/>
    <lineage>
        <taxon>Bacteria</taxon>
        <taxon>Pseudomonadati</taxon>
        <taxon>Pseudomonadota</taxon>
        <taxon>Alphaproteobacteria</taxon>
        <taxon>Rhodobacterales</taxon>
        <taxon>Roseobacteraceae</taxon>
        <taxon>Roseicyclus</taxon>
    </lineage>
</organism>
<accession>W8RVL1</accession>
<name>W8RVL1_9RHOB</name>
<dbReference type="STRING" id="1294273.roselon_02964"/>
<sequence>MHPGQRFQSLMRLCPKFSRRGYAEFRRLRKNLFSGQPF</sequence>
<dbReference type="HOGENOM" id="CLU_3332489_0_0_5"/>
<keyword evidence="2" id="KW-1185">Reference proteome</keyword>
<dbReference type="AlphaFoldDB" id="W8RVL1"/>
<dbReference type="KEGG" id="red:roselon_02964"/>
<gene>
    <name evidence="1" type="ORF">roselon_02964</name>
</gene>
<evidence type="ECO:0000313" key="1">
    <source>
        <dbReference type="EMBL" id="AHM05249.1"/>
    </source>
</evidence>
<protein>
    <submittedName>
        <fullName evidence="1">Uncharacterized protein</fullName>
    </submittedName>
</protein>